<feature type="compositionally biased region" description="Acidic residues" evidence="4">
    <location>
        <begin position="76"/>
        <end position="88"/>
    </location>
</feature>
<proteinExistence type="inferred from homology"/>
<reference evidence="5 6" key="1">
    <citation type="submission" date="2024-01" db="EMBL/GenBank/DDBJ databases">
        <title>The genomes of 5 underutilized Papilionoideae crops provide insights into root nodulation and disease resistanc.</title>
        <authorList>
            <person name="Yuan L."/>
        </authorList>
    </citation>
    <scope>NUCLEOTIDE SEQUENCE [LARGE SCALE GENOMIC DNA]</scope>
    <source>
        <strain evidence="5">ZHUSHIDOU_FW_LH</strain>
        <tissue evidence="5">Leaf</tissue>
    </source>
</reference>
<evidence type="ECO:0008006" key="7">
    <source>
        <dbReference type="Google" id="ProtNLM"/>
    </source>
</evidence>
<feature type="region of interest" description="Disordered" evidence="4">
    <location>
        <begin position="76"/>
        <end position="100"/>
    </location>
</feature>
<dbReference type="InterPro" id="IPR005343">
    <property type="entry name" value="Noc2"/>
</dbReference>
<name>A0AAN9F025_CROPI</name>
<evidence type="ECO:0000256" key="3">
    <source>
        <dbReference type="ARBA" id="ARBA00023242"/>
    </source>
</evidence>
<dbReference type="GO" id="GO:0030690">
    <property type="term" value="C:Noc1p-Noc2p complex"/>
    <property type="evidence" value="ECO:0007669"/>
    <property type="project" value="TreeGrafter"/>
</dbReference>
<evidence type="ECO:0000256" key="1">
    <source>
        <dbReference type="ARBA" id="ARBA00004123"/>
    </source>
</evidence>
<protein>
    <recommendedName>
        <fullName evidence="7">Nucleolar complex protein 2 homolog</fullName>
    </recommendedName>
</protein>
<dbReference type="GO" id="GO:0030691">
    <property type="term" value="C:Noc2p-Noc3p complex"/>
    <property type="evidence" value="ECO:0007669"/>
    <property type="project" value="TreeGrafter"/>
</dbReference>
<feature type="compositionally biased region" description="Polar residues" evidence="4">
    <location>
        <begin position="113"/>
        <end position="123"/>
    </location>
</feature>
<accession>A0AAN9F025</accession>
<sequence>MGKLGKKARKFAKKNLQSVLRNKRKLNSKFKRKASKTKDSQDVEENHEEDATNASNERNTAGIEIEGTSLDAVFSEDDSEVLGEDSDSDGFLSEDSSCAHVIADDGENENDIENSNGGSSLSEQNRDIHAELLKKAKRLNKLKEKDPGFSKFLEIYEAKIEQTKDEGTSSDDDDGRLDGVQPMDEDNAHSRMVKMLTCVSVDSLCKLVKEQNSVPALTCLINAYRAACHNDSDGTHKSETFSKILMFMLHEADAIFRKLLGISSSSFKKEAVLELKNSKKWLSLRLLIKSYLRSTLFLLNQVTDTEILTFSICRLRASIIFMAPFPSLLHRLLKISVHLWATGDQSLSSHSFLIIRDIASVFSSSCFDSCFVKTYKAFTSHSQFVERRLFEHIHFLRTSFVELCGLDVQKSSNKALICILHLANILQKGWQTKKKELVKKICSWQYINCIDLWVAFISTNIPDYDLQPLLYMIVQIINGVALLFPGPRYLPLRLRCIQWLNRLSASSGVFIPVTSLVLDVLEYKITKEGGKPGKVLEPLSTIKLPKHWLKSRDFQDECISSAIELLSEHFAQWSYHISFPELATAPLIHLKKLYEITSIESFKRVIKRFIDQVEMNVDFVRKKRDVVPFSPKDHQSAETFLQAEKHNGSTPFSQYYKSIMSKAASRKTISNGKSSGKKGRKKMQHRNGMVGVTATEILKN</sequence>
<dbReference type="AlphaFoldDB" id="A0AAN9F025"/>
<dbReference type="GO" id="GO:0005730">
    <property type="term" value="C:nucleolus"/>
    <property type="evidence" value="ECO:0007669"/>
    <property type="project" value="TreeGrafter"/>
</dbReference>
<comment type="caution">
    <text evidence="5">The sequence shown here is derived from an EMBL/GenBank/DDBJ whole genome shotgun (WGS) entry which is preliminary data.</text>
</comment>
<evidence type="ECO:0000313" key="6">
    <source>
        <dbReference type="Proteomes" id="UP001372338"/>
    </source>
</evidence>
<evidence type="ECO:0000256" key="4">
    <source>
        <dbReference type="SAM" id="MobiDB-lite"/>
    </source>
</evidence>
<organism evidence="5 6">
    <name type="scientific">Crotalaria pallida</name>
    <name type="common">Smooth rattlebox</name>
    <name type="synonym">Crotalaria striata</name>
    <dbReference type="NCBI Taxonomy" id="3830"/>
    <lineage>
        <taxon>Eukaryota</taxon>
        <taxon>Viridiplantae</taxon>
        <taxon>Streptophyta</taxon>
        <taxon>Embryophyta</taxon>
        <taxon>Tracheophyta</taxon>
        <taxon>Spermatophyta</taxon>
        <taxon>Magnoliopsida</taxon>
        <taxon>eudicotyledons</taxon>
        <taxon>Gunneridae</taxon>
        <taxon>Pentapetalae</taxon>
        <taxon>rosids</taxon>
        <taxon>fabids</taxon>
        <taxon>Fabales</taxon>
        <taxon>Fabaceae</taxon>
        <taxon>Papilionoideae</taxon>
        <taxon>50 kb inversion clade</taxon>
        <taxon>genistoids sensu lato</taxon>
        <taxon>core genistoids</taxon>
        <taxon>Crotalarieae</taxon>
        <taxon>Crotalaria</taxon>
    </lineage>
</organism>
<gene>
    <name evidence="5" type="ORF">RIF29_18789</name>
</gene>
<dbReference type="Proteomes" id="UP001372338">
    <property type="component" value="Unassembled WGS sequence"/>
</dbReference>
<dbReference type="GO" id="GO:0005654">
    <property type="term" value="C:nucleoplasm"/>
    <property type="evidence" value="ECO:0007669"/>
    <property type="project" value="TreeGrafter"/>
</dbReference>
<dbReference type="PANTHER" id="PTHR12687">
    <property type="entry name" value="NUCLEOLAR COMPLEX 2 AND RAD4-RELATED"/>
    <property type="match status" value="1"/>
</dbReference>
<dbReference type="PANTHER" id="PTHR12687:SF8">
    <property type="entry name" value="PROTEIN REBELOTE"/>
    <property type="match status" value="1"/>
</dbReference>
<dbReference type="GO" id="GO:0042273">
    <property type="term" value="P:ribosomal large subunit biogenesis"/>
    <property type="evidence" value="ECO:0007669"/>
    <property type="project" value="TreeGrafter"/>
</dbReference>
<feature type="region of interest" description="Disordered" evidence="4">
    <location>
        <begin position="105"/>
        <end position="124"/>
    </location>
</feature>
<comment type="similarity">
    <text evidence="2">Belongs to the NOC2 family.</text>
</comment>
<keyword evidence="6" id="KW-1185">Reference proteome</keyword>
<dbReference type="Pfam" id="PF03715">
    <property type="entry name" value="Noc2"/>
    <property type="match status" value="1"/>
</dbReference>
<feature type="compositionally biased region" description="Basic residues" evidence="4">
    <location>
        <begin position="24"/>
        <end position="35"/>
    </location>
</feature>
<comment type="subcellular location">
    <subcellularLocation>
        <location evidence="1">Nucleus</location>
    </subcellularLocation>
</comment>
<feature type="compositionally biased region" description="Basic residues" evidence="4">
    <location>
        <begin position="675"/>
        <end position="685"/>
    </location>
</feature>
<feature type="region of interest" description="Disordered" evidence="4">
    <location>
        <begin position="24"/>
        <end position="64"/>
    </location>
</feature>
<dbReference type="EMBL" id="JAYWIO010000004">
    <property type="protein sequence ID" value="KAK7266149.1"/>
    <property type="molecule type" value="Genomic_DNA"/>
</dbReference>
<evidence type="ECO:0000313" key="5">
    <source>
        <dbReference type="EMBL" id="KAK7266149.1"/>
    </source>
</evidence>
<keyword evidence="3" id="KW-0539">Nucleus</keyword>
<evidence type="ECO:0000256" key="2">
    <source>
        <dbReference type="ARBA" id="ARBA00005907"/>
    </source>
</evidence>
<feature type="region of interest" description="Disordered" evidence="4">
    <location>
        <begin position="664"/>
        <end position="685"/>
    </location>
</feature>